<dbReference type="AlphaFoldDB" id="A0A939DG45"/>
<evidence type="ECO:0000313" key="2">
    <source>
        <dbReference type="Proteomes" id="UP000664303"/>
    </source>
</evidence>
<name>A0A939DG45_9GAMM</name>
<proteinExistence type="predicted"/>
<keyword evidence="2" id="KW-1185">Reference proteome</keyword>
<gene>
    <name evidence="1" type="ORF">JYP50_12750</name>
</gene>
<dbReference type="EMBL" id="JAFKCZ010000008">
    <property type="protein sequence ID" value="MBN7797470.1"/>
    <property type="molecule type" value="Genomic_DNA"/>
</dbReference>
<dbReference type="RefSeq" id="WP_206560915.1">
    <property type="nucleotide sequence ID" value="NZ_JAFKCZ010000008.1"/>
</dbReference>
<sequence>MSAWTQETVARLVRYAQLSPSADNMQPFCFQWDGRQLRIAYDQGRVAGHTFGPEAPATLLSLGTTVEAIEQATRLWNHPATFAPTFHDTPDGFEYGALQLEGELPPESGQPLPDPIRHTDRGRYSRRELPSALVQRLRAGVQGGCRMAVHSDRASTRAIAALVQSASELRFQTPELHAWLMDSLRFSEDAAARGDGLDVRTLGLPPGGALMLRCLGNWRRMAFFNRLGGHRAMAGIDAAPVAKAPAVVAVIGPDDRDGALDAGRLLYRGWTWLNEEGVAVHPYYVVSDQVQRLREGSMPQALRERAQRLQAETARQMQLAPGEHLYMLLRVGYAKAAPTPSRRLPLSRVFEVRGGE</sequence>
<organism evidence="1 2">
    <name type="scientific">Parahaliea mediterranea</name>
    <dbReference type="NCBI Taxonomy" id="651086"/>
    <lineage>
        <taxon>Bacteria</taxon>
        <taxon>Pseudomonadati</taxon>
        <taxon>Pseudomonadota</taxon>
        <taxon>Gammaproteobacteria</taxon>
        <taxon>Cellvibrionales</taxon>
        <taxon>Halieaceae</taxon>
        <taxon>Parahaliea</taxon>
    </lineage>
</organism>
<dbReference type="SUPFAM" id="SSF55469">
    <property type="entry name" value="FMN-dependent nitroreductase-like"/>
    <property type="match status" value="1"/>
</dbReference>
<dbReference type="GO" id="GO:0016491">
    <property type="term" value="F:oxidoreductase activity"/>
    <property type="evidence" value="ECO:0007669"/>
    <property type="project" value="InterPro"/>
</dbReference>
<evidence type="ECO:0000313" key="1">
    <source>
        <dbReference type="EMBL" id="MBN7797470.1"/>
    </source>
</evidence>
<accession>A0A939DG45</accession>
<comment type="caution">
    <text evidence="1">The sequence shown here is derived from an EMBL/GenBank/DDBJ whole genome shotgun (WGS) entry which is preliminary data.</text>
</comment>
<dbReference type="Gene3D" id="3.40.109.10">
    <property type="entry name" value="NADH Oxidase"/>
    <property type="match status" value="1"/>
</dbReference>
<evidence type="ECO:0008006" key="3">
    <source>
        <dbReference type="Google" id="ProtNLM"/>
    </source>
</evidence>
<reference evidence="1" key="1">
    <citation type="submission" date="2021-02" db="EMBL/GenBank/DDBJ databases">
        <title>PHA producing bacteria isolated from coastal sediment in Guangdong, Shenzhen.</title>
        <authorList>
            <person name="Zheng W."/>
            <person name="Yu S."/>
            <person name="Huang Y."/>
        </authorList>
    </citation>
    <scope>NUCLEOTIDE SEQUENCE</scope>
    <source>
        <strain evidence="1">TN14-10</strain>
    </source>
</reference>
<protein>
    <recommendedName>
        <fullName evidence="3">Nitroreductase domain-containing protein</fullName>
    </recommendedName>
</protein>
<dbReference type="Proteomes" id="UP000664303">
    <property type="component" value="Unassembled WGS sequence"/>
</dbReference>
<dbReference type="InterPro" id="IPR000415">
    <property type="entry name" value="Nitroreductase-like"/>
</dbReference>